<dbReference type="KEGG" id="cdf:CD630_06350"/>
<dbReference type="PANTHER" id="PTHR43798">
    <property type="entry name" value="MONOACYLGLYCEROL LIPASE"/>
    <property type="match status" value="1"/>
</dbReference>
<dbReference type="Gene3D" id="3.40.50.1820">
    <property type="entry name" value="alpha/beta hydrolase"/>
    <property type="match status" value="1"/>
</dbReference>
<dbReference type="eggNOG" id="COG2267">
    <property type="taxonomic scope" value="Bacteria"/>
</dbReference>
<dbReference type="PANTHER" id="PTHR43798:SF33">
    <property type="entry name" value="HYDROLASE, PUTATIVE (AFU_ORTHOLOGUE AFUA_2G14860)-RELATED"/>
    <property type="match status" value="1"/>
</dbReference>
<dbReference type="SMR" id="Q189H9"/>
<proteinExistence type="predicted"/>
<dbReference type="GO" id="GO:0016787">
    <property type="term" value="F:hydrolase activity"/>
    <property type="evidence" value="ECO:0007669"/>
    <property type="project" value="UniProtKB-KW"/>
</dbReference>
<accession>Q189H9</accession>
<dbReference type="PhylomeDB" id="Q189H9"/>
<dbReference type="InterPro" id="IPR000073">
    <property type="entry name" value="AB_hydrolase_1"/>
</dbReference>
<dbReference type="SUPFAM" id="SSF53474">
    <property type="entry name" value="alpha/beta-Hydrolases"/>
    <property type="match status" value="1"/>
</dbReference>
<dbReference type="AlphaFoldDB" id="Q189H9"/>
<dbReference type="EnsemblBacteria" id="CAJ67467">
    <property type="protein sequence ID" value="CAJ67467"/>
    <property type="gene ID" value="CD630_06350"/>
</dbReference>
<sequence length="270" mass="31322">MNTMEEKYILSDRGKVYYWIKESNSVFAKNLIFLPGLTANHHLFDFQIQYFSKNHNVLVWDAPAHGKSRPYLDFSYSNLVEELKVILDKQNMKKVVLIGQSAGGFVAQSFIVKYPNMVEGLMMIGTCPYGTDYYSKSDIFWLKQTEWMLKLFPDKLLRNIISKMCGATSEGRRSMLKMLEGYEKKELCHLMYLGFAGFIPEIQDLNIHCPVCLVVGDKDKTGKVRKYNEQWHNKTGYPLHIIKNASHNVNVDKPNELNQIMDIFIKQLNI</sequence>
<evidence type="ECO:0000313" key="2">
    <source>
        <dbReference type="EMBL" id="CAJ67467.1"/>
    </source>
</evidence>
<name>Q189H9_CLOD6</name>
<dbReference type="Pfam" id="PF00561">
    <property type="entry name" value="Abhydrolase_1"/>
    <property type="match status" value="1"/>
</dbReference>
<dbReference type="InterPro" id="IPR029058">
    <property type="entry name" value="AB_hydrolase_fold"/>
</dbReference>
<evidence type="ECO:0000313" key="3">
    <source>
        <dbReference type="Proteomes" id="UP000001978"/>
    </source>
</evidence>
<dbReference type="BioCyc" id="PDIF272563:G12WB-744-MONOMER"/>
<protein>
    <submittedName>
        <fullName evidence="2">Hydrolase</fullName>
    </submittedName>
</protein>
<dbReference type="PRINTS" id="PR00111">
    <property type="entry name" value="ABHYDROLASE"/>
</dbReference>
<organism evidence="2 3">
    <name type="scientific">Clostridioides difficile (strain 630)</name>
    <name type="common">Peptoclostridium difficile</name>
    <dbReference type="NCBI Taxonomy" id="272563"/>
    <lineage>
        <taxon>Bacteria</taxon>
        <taxon>Bacillati</taxon>
        <taxon>Bacillota</taxon>
        <taxon>Clostridia</taxon>
        <taxon>Peptostreptococcales</taxon>
        <taxon>Peptostreptococcaceae</taxon>
        <taxon>Clostridioides</taxon>
    </lineage>
</organism>
<dbReference type="PATRIC" id="fig|272563.8.peg.665"/>
<dbReference type="OrthoDB" id="9775557at2"/>
<reference evidence="2 3" key="1">
    <citation type="journal article" date="2006" name="Nat. Genet.">
        <title>The multidrug-resistant human pathogen Clostridium difficile has a highly mobile, mosaic genome.</title>
        <authorList>
            <person name="Sebaihia M."/>
            <person name="Wren B.W."/>
            <person name="Mullany P."/>
            <person name="Fairweather N.F."/>
            <person name="Minton N."/>
            <person name="Stabler R."/>
            <person name="Thomson N.R."/>
            <person name="Roberts A.P."/>
            <person name="Cerdeno-Tarraga A.M."/>
            <person name="Wang H."/>
            <person name="Holden M.T.G."/>
            <person name="Wright A."/>
            <person name="Churcher C."/>
            <person name="Quail M.A."/>
            <person name="Baker S."/>
            <person name="Bason N."/>
            <person name="Brooks K."/>
            <person name="Chillingworth T."/>
            <person name="Cronin A."/>
            <person name="Davis P."/>
            <person name="Dowd L."/>
            <person name="Fraser A."/>
            <person name="Feltwell T."/>
            <person name="Hance Z."/>
            <person name="Holroyd S."/>
            <person name="Jagels K."/>
            <person name="Moule S."/>
            <person name="Mungall K."/>
            <person name="Price C."/>
            <person name="Rabbinowitsch R."/>
            <person name="Sharp S."/>
            <person name="Simmonds M."/>
            <person name="Steven K."/>
            <person name="Unwin L."/>
            <person name="Whithead S."/>
            <person name="Dupuy B."/>
            <person name="Dougan G."/>
            <person name="Barrell B.and.Parkhill.J."/>
        </authorList>
    </citation>
    <scope>NUCLEOTIDE SEQUENCE [LARGE SCALE GENOMIC DNA]</scope>
    <source>
        <strain evidence="2 3">630</strain>
    </source>
</reference>
<evidence type="ECO:0000259" key="1">
    <source>
        <dbReference type="Pfam" id="PF00561"/>
    </source>
</evidence>
<dbReference type="InterPro" id="IPR050266">
    <property type="entry name" value="AB_hydrolase_sf"/>
</dbReference>
<dbReference type="STRING" id="272563.CD630_06350"/>
<gene>
    <name evidence="2" type="ordered locus">CD630_06350</name>
</gene>
<keyword evidence="2" id="KW-0378">Hydrolase</keyword>
<dbReference type="GO" id="GO:0016020">
    <property type="term" value="C:membrane"/>
    <property type="evidence" value="ECO:0007669"/>
    <property type="project" value="TreeGrafter"/>
</dbReference>
<feature type="domain" description="AB hydrolase-1" evidence="1">
    <location>
        <begin position="31"/>
        <end position="152"/>
    </location>
</feature>
<dbReference type="Proteomes" id="UP000001978">
    <property type="component" value="Chromosome"/>
</dbReference>
<dbReference type="EMBL" id="AM180355">
    <property type="protein sequence ID" value="CAJ67467.1"/>
    <property type="molecule type" value="Genomic_DNA"/>
</dbReference>